<dbReference type="PROSITE" id="PS51650">
    <property type="entry name" value="C2_DOCK"/>
    <property type="match status" value="1"/>
</dbReference>
<dbReference type="Proteomes" id="UP000593567">
    <property type="component" value="Unassembled WGS sequence"/>
</dbReference>
<proteinExistence type="inferred from homology"/>
<feature type="domain" description="C2 DOCK-type" evidence="3">
    <location>
        <begin position="585"/>
        <end position="691"/>
    </location>
</feature>
<dbReference type="InterPro" id="IPR021816">
    <property type="entry name" value="DOCK_C/D_N"/>
</dbReference>
<comment type="caution">
    <text evidence="4">The sequence shown here is derived from an EMBL/GenBank/DDBJ whole genome shotgun (WGS) entry which is preliminary data.</text>
</comment>
<dbReference type="GO" id="GO:0005085">
    <property type="term" value="F:guanyl-nucleotide exchange factor activity"/>
    <property type="evidence" value="ECO:0007669"/>
    <property type="project" value="InterPro"/>
</dbReference>
<evidence type="ECO:0000313" key="5">
    <source>
        <dbReference type="Proteomes" id="UP000593567"/>
    </source>
</evidence>
<gene>
    <name evidence="4" type="ORF">EB796_024600</name>
</gene>
<evidence type="ECO:0000256" key="2">
    <source>
        <dbReference type="SAM" id="MobiDB-lite"/>
    </source>
</evidence>
<keyword evidence="5" id="KW-1185">Reference proteome</keyword>
<accession>A0A7J7IT46</accession>
<dbReference type="EMBL" id="VXIV02003432">
    <property type="protein sequence ID" value="KAF6017089.1"/>
    <property type="molecule type" value="Genomic_DNA"/>
</dbReference>
<organism evidence="4 5">
    <name type="scientific">Bugula neritina</name>
    <name type="common">Brown bryozoan</name>
    <name type="synonym">Sertularia neritina</name>
    <dbReference type="NCBI Taxonomy" id="10212"/>
    <lineage>
        <taxon>Eukaryota</taxon>
        <taxon>Metazoa</taxon>
        <taxon>Spiralia</taxon>
        <taxon>Lophotrochozoa</taxon>
        <taxon>Bryozoa</taxon>
        <taxon>Gymnolaemata</taxon>
        <taxon>Cheilostomatida</taxon>
        <taxon>Flustrina</taxon>
        <taxon>Buguloidea</taxon>
        <taxon>Bugulidae</taxon>
        <taxon>Bugula</taxon>
    </lineage>
</organism>
<feature type="compositionally biased region" description="Low complexity" evidence="2">
    <location>
        <begin position="412"/>
        <end position="425"/>
    </location>
</feature>
<dbReference type="InterPro" id="IPR026791">
    <property type="entry name" value="DOCK"/>
</dbReference>
<evidence type="ECO:0000313" key="4">
    <source>
        <dbReference type="EMBL" id="KAF6017089.1"/>
    </source>
</evidence>
<evidence type="ECO:0000256" key="1">
    <source>
        <dbReference type="PROSITE-ProRule" id="PRU00983"/>
    </source>
</evidence>
<dbReference type="AlphaFoldDB" id="A0A7J7IT46"/>
<dbReference type="InterPro" id="IPR035892">
    <property type="entry name" value="C2_domain_sf"/>
</dbReference>
<dbReference type="PANTHER" id="PTHR23317:SF76">
    <property type="entry name" value="LD20667P"/>
    <property type="match status" value="1"/>
</dbReference>
<dbReference type="Pfam" id="PF14429">
    <property type="entry name" value="DOCK-C2"/>
    <property type="match status" value="1"/>
</dbReference>
<sequence length="691" mass="78657">MASNQRSFAQHLSKLPPGGVSLDYATHQTSSTLTKSRMSTSMIGSSSCSVPVTDVVDPPDFEEIINQQRSYEQDHCIPFVDFPDDDVFVGLLRRQQRVAEPIALEPGAETDVRVRDCMNRFHNDYTVYNRRYISYSSSQNSKTKSNEVADVQKSLSKHDYEIDAVEEILPLHRGESKRSSIRLNDVSRNSWANSVLDLKSSKPDELLPHLLDKLPIDDVDCVNERNRAVSRHRQLFTIYQPHDQNEEVIEKREIPTPPSEHFGHRILVKCLALKLDLEVEPVFASMALYDLRERKRISENFYFDMSTEACKKMLHNYVPRQDVSTLSRSCIFNITYPSSDIFIVVRLEKVLQSGDVAEVYMKDEKSINKEKVAGLAKQYCEKLGAYRMPFAITAMQLMNVVNGASTLDRDSTLGSDNSSTGSSGSLDKRLSGLNESLFKKVGRDDSLTRSMSGVGDLRSLKSNQSNSDKRSSWYEKEETMPNLDTFRNVTIAVSSFFKQETDKLDDDDLYKFLADVKRSSSSLKKLKPIPGMLRLDLMPCPESLQYCLSPELYKIQPYPNEKGRPNKEIVEFPQRELYVPFTTYRNLLYIYPRNVNFTNRPGSARNIAVKVEFLGGGEEKVPLPVIFGKSSCPEFSSHVYTAVAYHNRNPDFYDEIKIKLPSRLQSGNHILFTFYHISLVTDDTAQQTTLG</sequence>
<dbReference type="PANTHER" id="PTHR23317">
    <property type="entry name" value="DEDICATOR OF CYTOKINESIS DOCK"/>
    <property type="match status" value="1"/>
</dbReference>
<comment type="similarity">
    <text evidence="1">Belongs to the DOCK family.</text>
</comment>
<dbReference type="Gene3D" id="2.60.40.150">
    <property type="entry name" value="C2 domain"/>
    <property type="match status" value="1"/>
</dbReference>
<reference evidence="4" key="1">
    <citation type="submission" date="2020-06" db="EMBL/GenBank/DDBJ databases">
        <title>Draft genome of Bugula neritina, a colonial animal packing powerful symbionts and potential medicines.</title>
        <authorList>
            <person name="Rayko M."/>
        </authorList>
    </citation>
    <scope>NUCLEOTIDE SEQUENCE [LARGE SCALE GENOMIC DNA]</scope>
    <source>
        <strain evidence="4">Kwan_BN1</strain>
    </source>
</reference>
<name>A0A7J7IT46_BUGNE</name>
<feature type="region of interest" description="Disordered" evidence="2">
    <location>
        <begin position="449"/>
        <end position="477"/>
    </location>
</feature>
<dbReference type="InterPro" id="IPR027007">
    <property type="entry name" value="C2_DOCK-type_domain"/>
</dbReference>
<evidence type="ECO:0000259" key="3">
    <source>
        <dbReference type="PROSITE" id="PS51650"/>
    </source>
</evidence>
<feature type="compositionally biased region" description="Basic and acidic residues" evidence="2">
    <location>
        <begin position="467"/>
        <end position="477"/>
    </location>
</feature>
<feature type="region of interest" description="Disordered" evidence="2">
    <location>
        <begin position="408"/>
        <end position="428"/>
    </location>
</feature>
<protein>
    <submittedName>
        <fullName evidence="4">DOCK6</fullName>
    </submittedName>
</protein>
<dbReference type="Pfam" id="PF11878">
    <property type="entry name" value="DOCK_C-D_N"/>
    <property type="match status" value="1"/>
</dbReference>
<dbReference type="OrthoDB" id="6283546at2759"/>
<dbReference type="GO" id="GO:0007264">
    <property type="term" value="P:small GTPase-mediated signal transduction"/>
    <property type="evidence" value="ECO:0007669"/>
    <property type="project" value="InterPro"/>
</dbReference>